<dbReference type="AlphaFoldDB" id="A0A6C0IJJ1"/>
<protein>
    <submittedName>
        <fullName evidence="1">Uncharacterized protein</fullName>
    </submittedName>
</protein>
<reference evidence="1" key="1">
    <citation type="journal article" date="2020" name="Nature">
        <title>Giant virus diversity and host interactions through global metagenomics.</title>
        <authorList>
            <person name="Schulz F."/>
            <person name="Roux S."/>
            <person name="Paez-Espino D."/>
            <person name="Jungbluth S."/>
            <person name="Walsh D.A."/>
            <person name="Denef V.J."/>
            <person name="McMahon K.D."/>
            <person name="Konstantinidis K.T."/>
            <person name="Eloe-Fadrosh E.A."/>
            <person name="Kyrpides N.C."/>
            <person name="Woyke T."/>
        </authorList>
    </citation>
    <scope>NUCLEOTIDE SEQUENCE</scope>
    <source>
        <strain evidence="1">GVMAG-M-3300024252-29</strain>
    </source>
</reference>
<dbReference type="EMBL" id="MN740207">
    <property type="protein sequence ID" value="QHT93368.1"/>
    <property type="molecule type" value="Genomic_DNA"/>
</dbReference>
<name>A0A6C0IJJ1_9ZZZZ</name>
<accession>A0A6C0IJJ1</accession>
<proteinExistence type="predicted"/>
<evidence type="ECO:0000313" key="1">
    <source>
        <dbReference type="EMBL" id="QHT93368.1"/>
    </source>
</evidence>
<sequence length="122" mass="14469">MISWQFETGDRLGAFTDVLMECLRRRNHTVTLFNLENDINEFLKERNLEQRTVFTSANYSASLASISRSIITSSGTPDYRKRFVEHIVKEYVSRKTFPEQRREQAINNMKRMMFTLSNKHLK</sequence>
<organism evidence="1">
    <name type="scientific">viral metagenome</name>
    <dbReference type="NCBI Taxonomy" id="1070528"/>
    <lineage>
        <taxon>unclassified sequences</taxon>
        <taxon>metagenomes</taxon>
        <taxon>organismal metagenomes</taxon>
    </lineage>
</organism>